<name>A0A9N9GZQ7_9GLOM</name>
<reference evidence="1" key="1">
    <citation type="submission" date="2021-06" db="EMBL/GenBank/DDBJ databases">
        <authorList>
            <person name="Kallberg Y."/>
            <person name="Tangrot J."/>
            <person name="Rosling A."/>
        </authorList>
    </citation>
    <scope>NUCLEOTIDE SEQUENCE</scope>
    <source>
        <strain evidence="1">IN212</strain>
    </source>
</reference>
<evidence type="ECO:0000313" key="2">
    <source>
        <dbReference type="Proteomes" id="UP000789396"/>
    </source>
</evidence>
<dbReference type="AlphaFoldDB" id="A0A9N9GZQ7"/>
<dbReference type="OrthoDB" id="10599777at2759"/>
<accession>A0A9N9GZQ7</accession>
<protein>
    <submittedName>
        <fullName evidence="1">8093_t:CDS:1</fullName>
    </submittedName>
</protein>
<organism evidence="1 2">
    <name type="scientific">Racocetra fulgida</name>
    <dbReference type="NCBI Taxonomy" id="60492"/>
    <lineage>
        <taxon>Eukaryota</taxon>
        <taxon>Fungi</taxon>
        <taxon>Fungi incertae sedis</taxon>
        <taxon>Mucoromycota</taxon>
        <taxon>Glomeromycotina</taxon>
        <taxon>Glomeromycetes</taxon>
        <taxon>Diversisporales</taxon>
        <taxon>Gigasporaceae</taxon>
        <taxon>Racocetra</taxon>
    </lineage>
</organism>
<dbReference type="EMBL" id="CAJVPZ010012126">
    <property type="protein sequence ID" value="CAG8636802.1"/>
    <property type="molecule type" value="Genomic_DNA"/>
</dbReference>
<dbReference type="Proteomes" id="UP000789396">
    <property type="component" value="Unassembled WGS sequence"/>
</dbReference>
<comment type="caution">
    <text evidence="1">The sequence shown here is derived from an EMBL/GenBank/DDBJ whole genome shotgun (WGS) entry which is preliminary data.</text>
</comment>
<gene>
    <name evidence="1" type="ORF">RFULGI_LOCUS7931</name>
</gene>
<proteinExistence type="predicted"/>
<feature type="non-terminal residue" evidence="1">
    <location>
        <position position="1"/>
    </location>
</feature>
<sequence length="119" mass="13933">EIQKEYLICPDKATNFNHKVLTNFFRNSKLLLEKIAAGQEKTRPATINQLIIKEKKELFSPQTQEKLWELIAKQDLILLKVETIDTVTFLAKKYQLDKQKICQKLFGEKKNIVVISEEQ</sequence>
<keyword evidence="2" id="KW-1185">Reference proteome</keyword>
<evidence type="ECO:0000313" key="1">
    <source>
        <dbReference type="EMBL" id="CAG8636802.1"/>
    </source>
</evidence>